<evidence type="ECO:0008006" key="5">
    <source>
        <dbReference type="Google" id="ProtNLM"/>
    </source>
</evidence>
<feature type="coiled-coil region" evidence="1">
    <location>
        <begin position="55"/>
        <end position="135"/>
    </location>
</feature>
<evidence type="ECO:0000313" key="3">
    <source>
        <dbReference type="EMBL" id="CAI3949249.1"/>
    </source>
</evidence>
<accession>A0ABM9HRY2</accession>
<protein>
    <recommendedName>
        <fullName evidence="5">DUF1090 domain-containing protein</fullName>
    </recommendedName>
</protein>
<dbReference type="Proteomes" id="UP001154272">
    <property type="component" value="Unassembled WGS sequence"/>
</dbReference>
<name>A0ABM9HRY2_9PROT</name>
<dbReference type="EMBL" id="CAMXCH010000003">
    <property type="protein sequence ID" value="CAI3949249.1"/>
    <property type="molecule type" value="Genomic_DNA"/>
</dbReference>
<reference evidence="3" key="1">
    <citation type="submission" date="2022-10" db="EMBL/GenBank/DDBJ databases">
        <authorList>
            <person name="Botero Cardona J."/>
        </authorList>
    </citation>
    <scope>NUCLEOTIDE SEQUENCE</scope>
    <source>
        <strain evidence="3">R-83534</strain>
    </source>
</reference>
<proteinExistence type="predicted"/>
<evidence type="ECO:0000313" key="4">
    <source>
        <dbReference type="Proteomes" id="UP001154272"/>
    </source>
</evidence>
<dbReference type="InterPro" id="IPR009468">
    <property type="entry name" value="DUF1090"/>
</dbReference>
<evidence type="ECO:0000256" key="2">
    <source>
        <dbReference type="SAM" id="SignalP"/>
    </source>
</evidence>
<dbReference type="Pfam" id="PF06476">
    <property type="entry name" value="DUF1090"/>
    <property type="match status" value="1"/>
</dbReference>
<evidence type="ECO:0000256" key="1">
    <source>
        <dbReference type="SAM" id="Coils"/>
    </source>
</evidence>
<feature type="chain" id="PRO_5045196616" description="DUF1090 domain-containing protein" evidence="2">
    <location>
        <begin position="24"/>
        <end position="139"/>
    </location>
</feature>
<comment type="caution">
    <text evidence="3">The sequence shown here is derived from an EMBL/GenBank/DDBJ whole genome shotgun (WGS) entry which is preliminary data.</text>
</comment>
<keyword evidence="4" id="KW-1185">Reference proteome</keyword>
<dbReference type="RefSeq" id="WP_282024154.1">
    <property type="nucleotide sequence ID" value="NZ_CAMXCH010000003.1"/>
</dbReference>
<gene>
    <name evidence="3" type="ORF">R83534S58_LOCUS1609</name>
</gene>
<keyword evidence="2" id="KW-0732">Signal</keyword>
<organism evidence="3 4">
    <name type="scientific">Commensalibacter papalotli</name>
    <name type="common">ex Botero et al. 2024</name>
    <dbReference type="NCBI Taxonomy" id="2972766"/>
    <lineage>
        <taxon>Bacteria</taxon>
        <taxon>Pseudomonadati</taxon>
        <taxon>Pseudomonadota</taxon>
        <taxon>Alphaproteobacteria</taxon>
        <taxon>Acetobacterales</taxon>
        <taxon>Acetobacteraceae</taxon>
    </lineage>
</organism>
<sequence length="139" mass="16249">MLKSIIKISCLSTIFIATVPAFADDYYHFETCKEKVTEIEQKITYEKQQQKQYKVEQLEKKLSYIKTKCQDTELQKGYQLKVNHKQAKVTERTEELKQAQQDGKTTKIREKEAKLHEAQTELKAAQDALESFKKNVNSN</sequence>
<keyword evidence="1" id="KW-0175">Coiled coil</keyword>
<feature type="signal peptide" evidence="2">
    <location>
        <begin position="1"/>
        <end position="23"/>
    </location>
</feature>